<keyword evidence="6" id="KW-0443">Lipid metabolism</keyword>
<dbReference type="Proteomes" id="UP000626109">
    <property type="component" value="Unassembled WGS sequence"/>
</dbReference>
<evidence type="ECO:0000313" key="12">
    <source>
        <dbReference type="EMBL" id="CAE8705809.1"/>
    </source>
</evidence>
<dbReference type="InterPro" id="IPR025202">
    <property type="entry name" value="PLD-like_dom"/>
</dbReference>
<sequence>MRSFRWRSTSQGPWAPFGRAGPVGVDNALPAWRVARGPLQPWGSWFPRRFARLAAGSLEKDPRALEQWQWLSRGLEEALLRFIAQAIGPGWKLCCALYEAHYPPVLCAMAKARERGATVQLVVDWKPAAWSESKKLWTQRGPQHLNYWALEESGLLQAGCVIYRRRPLSAISHNKFIVLVSPAGEAEAVWTGSTNLTSGAIFGHSNVGHVLRDPALCRQYLAYWEKLAQDPEKKELASFNEQLSPLPFGEEMESWQQLAIFSPRLRWADALSFLAQLILGARQSVAFTAAFGIGREISPALLAAGRQSGAGPVPTYLLLESEGNWPASRDAVRELQRQKNVRVAFGMHFQEVPSGSKGTQGQKSRGWIPEHLTGLNEHVRYVHTKILLIDMFSDSPIVISGSANFSRASMESNDENMVLVRGNRDLSHAYAVEFFRIFEHMRYRNQIEATAGQGAPSQGTASSSSSSKCGCGQAVAERIVKKPGQNCGRSFLCCANPVSNSCGFFSWSPGTAEPESSEEERPWPQRCFQPELGFDALDQFEQTGQHAMGAVEGLADTDQADCCDNNSNADSERDHQISADISLHSLLQVAQSDKDSHLAPAHDAQ</sequence>
<evidence type="ECO:0000259" key="11">
    <source>
        <dbReference type="PROSITE" id="PS51999"/>
    </source>
</evidence>
<dbReference type="GO" id="GO:0008270">
    <property type="term" value="F:zinc ion binding"/>
    <property type="evidence" value="ECO:0007669"/>
    <property type="project" value="UniProtKB-KW"/>
</dbReference>
<reference evidence="12" key="1">
    <citation type="submission" date="2021-02" db="EMBL/GenBank/DDBJ databases">
        <authorList>
            <person name="Dougan E. K."/>
            <person name="Rhodes N."/>
            <person name="Thang M."/>
            <person name="Chan C."/>
        </authorList>
    </citation>
    <scope>NUCLEOTIDE SEQUENCE</scope>
</reference>
<accession>A0A813KFV4</accession>
<evidence type="ECO:0000313" key="13">
    <source>
        <dbReference type="Proteomes" id="UP000626109"/>
    </source>
</evidence>
<dbReference type="CDD" id="cd09172">
    <property type="entry name" value="PLDc_Nuc_like_unchar1_1"/>
    <property type="match status" value="1"/>
</dbReference>
<keyword evidence="1" id="KW-0479">Metal-binding</keyword>
<evidence type="ECO:0000256" key="1">
    <source>
        <dbReference type="ARBA" id="ARBA00022723"/>
    </source>
</evidence>
<comment type="similarity">
    <text evidence="7">Belongs to the phospholipase D family. MitoPLD/Zucchini subfamily.</text>
</comment>
<keyword evidence="4" id="KW-0862">Zinc</keyword>
<dbReference type="PROSITE" id="PS50035">
    <property type="entry name" value="PLD"/>
    <property type="match status" value="1"/>
</dbReference>
<keyword evidence="5" id="KW-0442">Lipid degradation</keyword>
<dbReference type="PROSITE" id="PS51999">
    <property type="entry name" value="ZF_GRF"/>
    <property type="match status" value="1"/>
</dbReference>
<evidence type="ECO:0000256" key="8">
    <source>
        <dbReference type="ARBA" id="ARBA00040549"/>
    </source>
</evidence>
<dbReference type="AlphaFoldDB" id="A0A813KFV4"/>
<dbReference type="PANTHER" id="PTHR43856">
    <property type="entry name" value="CARDIOLIPIN HYDROLASE"/>
    <property type="match status" value="1"/>
</dbReference>
<feature type="domain" description="GRF-type" evidence="11">
    <location>
        <begin position="469"/>
        <end position="511"/>
    </location>
</feature>
<comment type="caution">
    <text evidence="12">The sequence shown here is derived from an EMBL/GenBank/DDBJ whole genome shotgun (WGS) entry which is preliminary data.</text>
</comment>
<evidence type="ECO:0000256" key="3">
    <source>
        <dbReference type="ARBA" id="ARBA00022801"/>
    </source>
</evidence>
<evidence type="ECO:0000256" key="6">
    <source>
        <dbReference type="ARBA" id="ARBA00023098"/>
    </source>
</evidence>
<dbReference type="Pfam" id="PF06839">
    <property type="entry name" value="Zn_ribbon_GRF"/>
    <property type="match status" value="1"/>
</dbReference>
<evidence type="ECO:0000256" key="5">
    <source>
        <dbReference type="ARBA" id="ARBA00022963"/>
    </source>
</evidence>
<evidence type="ECO:0000256" key="2">
    <source>
        <dbReference type="ARBA" id="ARBA00022771"/>
    </source>
</evidence>
<dbReference type="PANTHER" id="PTHR43856:SF1">
    <property type="entry name" value="MITOCHONDRIAL CARDIOLIPIN HYDROLASE"/>
    <property type="match status" value="1"/>
</dbReference>
<dbReference type="InterPro" id="IPR051406">
    <property type="entry name" value="PLD_domain"/>
</dbReference>
<dbReference type="InterPro" id="IPR010666">
    <property type="entry name" value="Znf_GRF"/>
</dbReference>
<dbReference type="GO" id="GO:0016042">
    <property type="term" value="P:lipid catabolic process"/>
    <property type="evidence" value="ECO:0007669"/>
    <property type="project" value="UniProtKB-KW"/>
</dbReference>
<dbReference type="Gene3D" id="3.30.870.10">
    <property type="entry name" value="Endonuclease Chain A"/>
    <property type="match status" value="2"/>
</dbReference>
<proteinExistence type="inferred from homology"/>
<organism evidence="12 13">
    <name type="scientific">Polarella glacialis</name>
    <name type="common">Dinoflagellate</name>
    <dbReference type="NCBI Taxonomy" id="89957"/>
    <lineage>
        <taxon>Eukaryota</taxon>
        <taxon>Sar</taxon>
        <taxon>Alveolata</taxon>
        <taxon>Dinophyceae</taxon>
        <taxon>Suessiales</taxon>
        <taxon>Suessiaceae</taxon>
        <taxon>Polarella</taxon>
    </lineage>
</organism>
<keyword evidence="2 9" id="KW-0863">Zinc-finger</keyword>
<dbReference type="Pfam" id="PF13091">
    <property type="entry name" value="PLDc_2"/>
    <property type="match status" value="2"/>
</dbReference>
<name>A0A813KFV4_POLGL</name>
<dbReference type="EMBL" id="CAJNNW010031062">
    <property type="protein sequence ID" value="CAE8705809.1"/>
    <property type="molecule type" value="Genomic_DNA"/>
</dbReference>
<protein>
    <recommendedName>
        <fullName evidence="8">Mitochondrial cardiolipin hydrolase</fullName>
    </recommendedName>
</protein>
<evidence type="ECO:0000256" key="9">
    <source>
        <dbReference type="PROSITE-ProRule" id="PRU01343"/>
    </source>
</evidence>
<feature type="domain" description="PLD phosphodiesterase" evidence="10">
    <location>
        <begin position="378"/>
        <end position="409"/>
    </location>
</feature>
<evidence type="ECO:0000259" key="10">
    <source>
        <dbReference type="PROSITE" id="PS50035"/>
    </source>
</evidence>
<dbReference type="SUPFAM" id="SSF56024">
    <property type="entry name" value="Phospholipase D/nuclease"/>
    <property type="match status" value="2"/>
</dbReference>
<dbReference type="GO" id="GO:0016891">
    <property type="term" value="F:RNA endonuclease activity producing 5'-phosphomonoesters, hydrolytic mechanism"/>
    <property type="evidence" value="ECO:0007669"/>
    <property type="project" value="TreeGrafter"/>
</dbReference>
<dbReference type="GO" id="GO:0005739">
    <property type="term" value="C:mitochondrion"/>
    <property type="evidence" value="ECO:0007669"/>
    <property type="project" value="TreeGrafter"/>
</dbReference>
<dbReference type="InterPro" id="IPR001736">
    <property type="entry name" value="PLipase_D/transphosphatidylase"/>
</dbReference>
<keyword evidence="3" id="KW-0378">Hydrolase</keyword>
<evidence type="ECO:0000256" key="4">
    <source>
        <dbReference type="ARBA" id="ARBA00022833"/>
    </source>
</evidence>
<evidence type="ECO:0000256" key="7">
    <source>
        <dbReference type="ARBA" id="ARBA00038012"/>
    </source>
</evidence>
<gene>
    <name evidence="12" type="ORF">PGLA2088_LOCUS33901</name>
</gene>